<evidence type="ECO:0000256" key="1">
    <source>
        <dbReference type="SAM" id="Phobius"/>
    </source>
</evidence>
<feature type="transmembrane region" description="Helical" evidence="1">
    <location>
        <begin position="192"/>
        <end position="209"/>
    </location>
</feature>
<dbReference type="InterPro" id="IPR014509">
    <property type="entry name" value="YjdF-like"/>
</dbReference>
<dbReference type="PIRSF" id="PIRSF020606">
    <property type="entry name" value="UCP020606"/>
    <property type="match status" value="1"/>
</dbReference>
<dbReference type="AlphaFoldDB" id="S2L6Y1"/>
<reference evidence="2 3" key="1">
    <citation type="journal article" date="2013" name="Genome Announc.">
        <title>Draft genome sequence of the moderately halophilic gammaproteobacterium Halomonas anticariensis FP35.</title>
        <authorList>
            <person name="Tahrioui A."/>
            <person name="Quesada E."/>
            <person name="Llamas I."/>
        </authorList>
    </citation>
    <scope>NUCLEOTIDE SEQUENCE [LARGE SCALE GENOMIC DNA]</scope>
    <source>
        <strain evidence="3">DSM 16096 / CECT 5854 / LMG 22089 / FP35</strain>
    </source>
</reference>
<sequence length="221" mass="25456">MRQAGLGLAKLDPYPVWLFIGFGAFWVWLAIEPQYRSDWLLENMLVLAAIPVLAWVWYQGGVSRLAWACIFLFLVFHEIGAHYTYSEVPYDRWWQSLFGYSLDRSLGFERNQYDRWAHFLYGLLILPLVTELMGKLFPLDTFLRRLIPVLIITSHVALYELIEWFAAEMFGGELGQAYLGTQGDIWDTQKDMALALLGALMASAGYFLVRQILGRQENTAA</sequence>
<dbReference type="EMBL" id="ASTJ01000041">
    <property type="protein sequence ID" value="EPC00461.1"/>
    <property type="molecule type" value="Genomic_DNA"/>
</dbReference>
<feature type="transmembrane region" description="Helical" evidence="1">
    <location>
        <begin position="37"/>
        <end position="58"/>
    </location>
</feature>
<organism evidence="2 3">
    <name type="scientific">Litchfieldella anticariensis (strain DSM 16096 / CECT 5854 / CIP 108499 / LMG 22089 / FP35)</name>
    <name type="common">Halomonas anticariensis</name>
    <dbReference type="NCBI Taxonomy" id="1121939"/>
    <lineage>
        <taxon>Bacteria</taxon>
        <taxon>Pseudomonadati</taxon>
        <taxon>Pseudomonadota</taxon>
        <taxon>Gammaproteobacteria</taxon>
        <taxon>Oceanospirillales</taxon>
        <taxon>Halomonadaceae</taxon>
        <taxon>Litchfieldella</taxon>
    </lineage>
</organism>
<dbReference type="Proteomes" id="UP000014463">
    <property type="component" value="Unassembled WGS sequence"/>
</dbReference>
<dbReference type="PATRIC" id="fig|1121939.11.peg.4221"/>
<feature type="transmembrane region" description="Helical" evidence="1">
    <location>
        <begin position="12"/>
        <end position="31"/>
    </location>
</feature>
<evidence type="ECO:0008006" key="4">
    <source>
        <dbReference type="Google" id="ProtNLM"/>
    </source>
</evidence>
<dbReference type="RefSeq" id="WP_016418728.1">
    <property type="nucleotide sequence ID" value="NZ_AUAB01000046.1"/>
</dbReference>
<keyword evidence="3" id="KW-1185">Reference proteome</keyword>
<protein>
    <recommendedName>
        <fullName evidence="4">DUF2238 domain-containing protein</fullName>
    </recommendedName>
</protein>
<feature type="transmembrane region" description="Helical" evidence="1">
    <location>
        <begin position="146"/>
        <end position="167"/>
    </location>
</feature>
<feature type="transmembrane region" description="Helical" evidence="1">
    <location>
        <begin position="65"/>
        <end position="85"/>
    </location>
</feature>
<keyword evidence="1" id="KW-1133">Transmembrane helix</keyword>
<keyword evidence="1" id="KW-0472">Membrane</keyword>
<proteinExistence type="predicted"/>
<dbReference type="InterPro" id="IPR058534">
    <property type="entry name" value="YjdF"/>
</dbReference>
<feature type="transmembrane region" description="Helical" evidence="1">
    <location>
        <begin position="116"/>
        <end position="134"/>
    </location>
</feature>
<comment type="caution">
    <text evidence="2">The sequence shown here is derived from an EMBL/GenBank/DDBJ whole genome shotgun (WGS) entry which is preliminary data.</text>
</comment>
<keyword evidence="1" id="KW-0812">Transmembrane</keyword>
<dbReference type="Pfam" id="PF09997">
    <property type="entry name" value="DUF2238"/>
    <property type="match status" value="1"/>
</dbReference>
<accession>S2L6Y1</accession>
<dbReference type="eggNOG" id="COG3647">
    <property type="taxonomic scope" value="Bacteria"/>
</dbReference>
<evidence type="ECO:0000313" key="3">
    <source>
        <dbReference type="Proteomes" id="UP000014463"/>
    </source>
</evidence>
<name>S2L6Y1_LITA3</name>
<evidence type="ECO:0000313" key="2">
    <source>
        <dbReference type="EMBL" id="EPC00461.1"/>
    </source>
</evidence>
<gene>
    <name evidence="2" type="ORF">L861_14410</name>
</gene>